<dbReference type="PANTHER" id="PTHR30346">
    <property type="entry name" value="TRANSCRIPTIONAL DUAL REGULATOR HCAR-RELATED"/>
    <property type="match status" value="1"/>
</dbReference>
<sequence>MDSDELQWFVVLAETEHVTDAAAELGISQPTLSRALARLEAQVGAPLFDRVNRRLALNAYGRILLEHARRSIAEMRSATERIAALRDPETGLVRLAFLHSQAGGFVPELLRRFRAEAPRVRFELFQGAAHEIVERLTAGQADLAITSPRPPGFPWRGLYVERLCLAVPREHPFARRTRIRLADAGAEPFVGLAPGFGLRQLTDELCEEAGIDPPMVFEAMEIPTMEGLVAAGFGVAVVPVPRPQRAEPGAAYVPLTEASAKRQIGLTWNGSREVPPAAARLIDFVIQNRHELT</sequence>
<dbReference type="SUPFAM" id="SSF46785">
    <property type="entry name" value="Winged helix' DNA-binding domain"/>
    <property type="match status" value="1"/>
</dbReference>
<keyword evidence="2" id="KW-0805">Transcription regulation</keyword>
<dbReference type="PROSITE" id="PS50931">
    <property type="entry name" value="HTH_LYSR"/>
    <property type="match status" value="1"/>
</dbReference>
<comment type="similarity">
    <text evidence="1">Belongs to the LysR transcriptional regulatory family.</text>
</comment>
<protein>
    <recommendedName>
        <fullName evidence="6">Probable hydrogen peroxide-inducible genes activator</fullName>
    </recommendedName>
</protein>
<evidence type="ECO:0000313" key="10">
    <source>
        <dbReference type="Proteomes" id="UP000199707"/>
    </source>
</evidence>
<evidence type="ECO:0000259" key="8">
    <source>
        <dbReference type="PROSITE" id="PS50931"/>
    </source>
</evidence>
<dbReference type="FunFam" id="1.10.10.10:FF:000001">
    <property type="entry name" value="LysR family transcriptional regulator"/>
    <property type="match status" value="1"/>
</dbReference>
<dbReference type="Gene3D" id="3.40.190.290">
    <property type="match status" value="1"/>
</dbReference>
<dbReference type="PANTHER" id="PTHR30346:SF28">
    <property type="entry name" value="HTH-TYPE TRANSCRIPTIONAL REGULATOR CYNR"/>
    <property type="match status" value="1"/>
</dbReference>
<dbReference type="Gene3D" id="1.10.10.10">
    <property type="entry name" value="Winged helix-like DNA-binding domain superfamily/Winged helix DNA-binding domain"/>
    <property type="match status" value="1"/>
</dbReference>
<comment type="function">
    <text evidence="7">Required for the induction the katG gene for catalase. Involved in the response to hydrogen peroxide.</text>
</comment>
<dbReference type="InterPro" id="IPR036390">
    <property type="entry name" value="WH_DNA-bd_sf"/>
</dbReference>
<dbReference type="PRINTS" id="PR00039">
    <property type="entry name" value="HTHLYSR"/>
</dbReference>
<dbReference type="CDD" id="cd08434">
    <property type="entry name" value="PBP2_GltC_like"/>
    <property type="match status" value="1"/>
</dbReference>
<evidence type="ECO:0000256" key="3">
    <source>
        <dbReference type="ARBA" id="ARBA00023125"/>
    </source>
</evidence>
<keyword evidence="4" id="KW-0010">Activator</keyword>
<dbReference type="Pfam" id="PF03466">
    <property type="entry name" value="LysR_substrate"/>
    <property type="match status" value="1"/>
</dbReference>
<gene>
    <name evidence="9" type="ORF">SAMN02799620_03488</name>
</gene>
<proteinExistence type="inferred from homology"/>
<dbReference type="InterPro" id="IPR005119">
    <property type="entry name" value="LysR_subst-bd"/>
</dbReference>
<evidence type="ECO:0000313" key="9">
    <source>
        <dbReference type="EMBL" id="SCX23668.1"/>
    </source>
</evidence>
<dbReference type="InterPro" id="IPR000847">
    <property type="entry name" value="LysR_HTH_N"/>
</dbReference>
<evidence type="ECO:0000256" key="6">
    <source>
        <dbReference type="ARBA" id="ARBA00040885"/>
    </source>
</evidence>
<dbReference type="SUPFAM" id="SSF53850">
    <property type="entry name" value="Periplasmic binding protein-like II"/>
    <property type="match status" value="1"/>
</dbReference>
<accession>A0A1G4WJU2</accession>
<dbReference type="RefSeq" id="WP_090359119.1">
    <property type="nucleotide sequence ID" value="NZ_FMUB01000007.1"/>
</dbReference>
<dbReference type="AlphaFoldDB" id="A0A1G4WJU2"/>
<keyword evidence="5" id="KW-0804">Transcription</keyword>
<dbReference type="STRING" id="1502745.SAMN02799620_03488"/>
<reference evidence="10" key="1">
    <citation type="submission" date="2016-10" db="EMBL/GenBank/DDBJ databases">
        <authorList>
            <person name="Varghese N."/>
            <person name="Submissions S."/>
        </authorList>
    </citation>
    <scope>NUCLEOTIDE SEQUENCE [LARGE SCALE GENOMIC DNA]</scope>
    <source>
        <strain evidence="10">UNC267MFSha1.1M11</strain>
    </source>
</reference>
<name>A0A1G4WJU2_9MYCO</name>
<evidence type="ECO:0000256" key="1">
    <source>
        <dbReference type="ARBA" id="ARBA00009437"/>
    </source>
</evidence>
<dbReference type="InterPro" id="IPR036388">
    <property type="entry name" value="WH-like_DNA-bd_sf"/>
</dbReference>
<dbReference type="GO" id="GO:0003677">
    <property type="term" value="F:DNA binding"/>
    <property type="evidence" value="ECO:0007669"/>
    <property type="project" value="UniProtKB-KW"/>
</dbReference>
<dbReference type="GO" id="GO:0003700">
    <property type="term" value="F:DNA-binding transcription factor activity"/>
    <property type="evidence" value="ECO:0007669"/>
    <property type="project" value="InterPro"/>
</dbReference>
<dbReference type="Pfam" id="PF00126">
    <property type="entry name" value="HTH_1"/>
    <property type="match status" value="1"/>
</dbReference>
<dbReference type="EMBL" id="FMUB01000007">
    <property type="protein sequence ID" value="SCX23668.1"/>
    <property type="molecule type" value="Genomic_DNA"/>
</dbReference>
<dbReference type="GO" id="GO:0032993">
    <property type="term" value="C:protein-DNA complex"/>
    <property type="evidence" value="ECO:0007669"/>
    <property type="project" value="TreeGrafter"/>
</dbReference>
<keyword evidence="3 9" id="KW-0238">DNA-binding</keyword>
<evidence type="ECO:0000256" key="7">
    <source>
        <dbReference type="ARBA" id="ARBA00056658"/>
    </source>
</evidence>
<dbReference type="Proteomes" id="UP000199707">
    <property type="component" value="Unassembled WGS sequence"/>
</dbReference>
<feature type="domain" description="HTH lysR-type" evidence="8">
    <location>
        <begin position="1"/>
        <end position="58"/>
    </location>
</feature>
<evidence type="ECO:0000256" key="2">
    <source>
        <dbReference type="ARBA" id="ARBA00023015"/>
    </source>
</evidence>
<organism evidence="9 10">
    <name type="scientific">Mycolicibacterium fluoranthenivorans</name>
    <dbReference type="NCBI Taxonomy" id="258505"/>
    <lineage>
        <taxon>Bacteria</taxon>
        <taxon>Bacillati</taxon>
        <taxon>Actinomycetota</taxon>
        <taxon>Actinomycetes</taxon>
        <taxon>Mycobacteriales</taxon>
        <taxon>Mycobacteriaceae</taxon>
        <taxon>Mycolicibacterium</taxon>
    </lineage>
</organism>
<evidence type="ECO:0000256" key="5">
    <source>
        <dbReference type="ARBA" id="ARBA00023163"/>
    </source>
</evidence>
<evidence type="ECO:0000256" key="4">
    <source>
        <dbReference type="ARBA" id="ARBA00023159"/>
    </source>
</evidence>